<reference evidence="1 2" key="1">
    <citation type="journal article" date="2010" name="Science">
        <title>Genomic comparison of the ants Camponotus floridanus and Harpegnathos saltator.</title>
        <authorList>
            <person name="Bonasio R."/>
            <person name="Zhang G."/>
            <person name="Ye C."/>
            <person name="Mutti N.S."/>
            <person name="Fang X."/>
            <person name="Qin N."/>
            <person name="Donahue G."/>
            <person name="Yang P."/>
            <person name="Li Q."/>
            <person name="Li C."/>
            <person name="Zhang P."/>
            <person name="Huang Z."/>
            <person name="Berger S.L."/>
            <person name="Reinberg D."/>
            <person name="Wang J."/>
            <person name="Liebig J."/>
        </authorList>
    </citation>
    <scope>NUCLEOTIDE SEQUENCE [LARGE SCALE GENOMIC DNA]</scope>
    <source>
        <strain evidence="2">C129</strain>
    </source>
</reference>
<sequence length="112" mass="12121">MATVMSGPRGHRFDCGKIKTRTIKREGIQGQPPMYTSFDSIELSVGTKHLLNALRPITWLGRRSLSEGRTVTTATAVSDAQVFLIPNMSANFSPEGDTEHFPCVARNGATAG</sequence>
<keyword evidence="2" id="KW-1185">Reference proteome</keyword>
<dbReference type="Proteomes" id="UP000000311">
    <property type="component" value="Unassembled WGS sequence"/>
</dbReference>
<dbReference type="AlphaFoldDB" id="E2AW57"/>
<dbReference type="EMBL" id="GL443246">
    <property type="protein sequence ID" value="EFN62336.1"/>
    <property type="molecule type" value="Genomic_DNA"/>
</dbReference>
<evidence type="ECO:0000313" key="2">
    <source>
        <dbReference type="Proteomes" id="UP000000311"/>
    </source>
</evidence>
<gene>
    <name evidence="1" type="ORF">EAG_15411</name>
</gene>
<dbReference type="InParanoid" id="E2AW57"/>
<accession>E2AW57</accession>
<evidence type="ECO:0000313" key="1">
    <source>
        <dbReference type="EMBL" id="EFN62336.1"/>
    </source>
</evidence>
<proteinExistence type="predicted"/>
<organism evidence="2">
    <name type="scientific">Camponotus floridanus</name>
    <name type="common">Florida carpenter ant</name>
    <dbReference type="NCBI Taxonomy" id="104421"/>
    <lineage>
        <taxon>Eukaryota</taxon>
        <taxon>Metazoa</taxon>
        <taxon>Ecdysozoa</taxon>
        <taxon>Arthropoda</taxon>
        <taxon>Hexapoda</taxon>
        <taxon>Insecta</taxon>
        <taxon>Pterygota</taxon>
        <taxon>Neoptera</taxon>
        <taxon>Endopterygota</taxon>
        <taxon>Hymenoptera</taxon>
        <taxon>Apocrita</taxon>
        <taxon>Aculeata</taxon>
        <taxon>Formicoidea</taxon>
        <taxon>Formicidae</taxon>
        <taxon>Formicinae</taxon>
        <taxon>Camponotus</taxon>
    </lineage>
</organism>
<name>E2AW57_CAMFO</name>
<protein>
    <submittedName>
        <fullName evidence="1">Uncharacterized protein</fullName>
    </submittedName>
</protein>